<feature type="transmembrane region" description="Helical" evidence="1">
    <location>
        <begin position="44"/>
        <end position="65"/>
    </location>
</feature>
<keyword evidence="1" id="KW-0812">Transmembrane</keyword>
<evidence type="ECO:0000256" key="1">
    <source>
        <dbReference type="SAM" id="Phobius"/>
    </source>
</evidence>
<evidence type="ECO:0000313" key="2">
    <source>
        <dbReference type="EMBL" id="QOQ77964.1"/>
    </source>
</evidence>
<dbReference type="Proteomes" id="UP000594923">
    <property type="component" value="Chromosome"/>
</dbReference>
<dbReference type="EMBL" id="CP063073">
    <property type="protein sequence ID" value="QOQ77964.1"/>
    <property type="molecule type" value="Genomic_DNA"/>
</dbReference>
<dbReference type="AlphaFoldDB" id="A0A7M1KPA1"/>
<organism evidence="2 3">
    <name type="scientific">Pseudomonas poae</name>
    <dbReference type="NCBI Taxonomy" id="200451"/>
    <lineage>
        <taxon>Bacteria</taxon>
        <taxon>Pseudomonadati</taxon>
        <taxon>Pseudomonadota</taxon>
        <taxon>Gammaproteobacteria</taxon>
        <taxon>Pseudomonadales</taxon>
        <taxon>Pseudomonadaceae</taxon>
        <taxon>Pseudomonas</taxon>
    </lineage>
</organism>
<proteinExistence type="predicted"/>
<keyword evidence="1" id="KW-0472">Membrane</keyword>
<gene>
    <name evidence="2" type="ORF">IMF22_13465</name>
</gene>
<accession>A0A7M1KPA1</accession>
<evidence type="ECO:0000313" key="3">
    <source>
        <dbReference type="Proteomes" id="UP000594923"/>
    </source>
</evidence>
<dbReference type="RefSeq" id="WP_197629402.1">
    <property type="nucleotide sequence ID" value="NZ_CP063073.1"/>
</dbReference>
<name>A0A7M1KPA1_9PSED</name>
<sequence length="109" mass="11996">MLVIGFISKRFKKLSDLTVEQERRVIDHGDSLFFKESKIMKMPIHTVTACAATCLMLFVFGAHAADAQYTCYPTASKGPKITVTASSLADAEKQASPKLQGRNITCIKK</sequence>
<keyword evidence="1" id="KW-1133">Transmembrane helix</keyword>
<reference evidence="2 3" key="1">
    <citation type="submission" date="2020-10" db="EMBL/GenBank/DDBJ databases">
        <title>High quality whole genome sequence of Pseudomonas poae PMA22.</title>
        <authorList>
            <person name="Hernandez J.G."/>
            <person name="Rodriguez P."/>
            <person name="Cuevas C."/>
            <person name="de la Calle F."/>
            <person name="Galan B."/>
            <person name="Garcia J.L."/>
        </authorList>
    </citation>
    <scope>NUCLEOTIDE SEQUENCE [LARGE SCALE GENOMIC DNA]</scope>
    <source>
        <strain evidence="2 3">PMA22</strain>
    </source>
</reference>
<protein>
    <submittedName>
        <fullName evidence="2">Uncharacterized protein</fullName>
    </submittedName>
</protein>